<evidence type="ECO:0000313" key="2">
    <source>
        <dbReference type="EMBL" id="CAD0090015.1"/>
    </source>
</evidence>
<keyword evidence="3" id="KW-1185">Reference proteome</keyword>
<evidence type="ECO:0000313" key="3">
    <source>
        <dbReference type="Proteomes" id="UP000716446"/>
    </source>
</evidence>
<name>A0A9N8PCA7_9PEZI</name>
<organism evidence="2 3">
    <name type="scientific">Aureobasidium vineae</name>
    <dbReference type="NCBI Taxonomy" id="2773715"/>
    <lineage>
        <taxon>Eukaryota</taxon>
        <taxon>Fungi</taxon>
        <taxon>Dikarya</taxon>
        <taxon>Ascomycota</taxon>
        <taxon>Pezizomycotina</taxon>
        <taxon>Dothideomycetes</taxon>
        <taxon>Dothideomycetidae</taxon>
        <taxon>Dothideales</taxon>
        <taxon>Saccotheciaceae</taxon>
        <taxon>Aureobasidium</taxon>
    </lineage>
</organism>
<accession>A0A9N8PCA7</accession>
<dbReference type="EMBL" id="CAIJEN010000008">
    <property type="protein sequence ID" value="CAD0090015.1"/>
    <property type="molecule type" value="Genomic_DNA"/>
</dbReference>
<evidence type="ECO:0008006" key="4">
    <source>
        <dbReference type="Google" id="ProtNLM"/>
    </source>
</evidence>
<proteinExistence type="predicted"/>
<dbReference type="PANTHER" id="PTHR43662">
    <property type="match status" value="1"/>
</dbReference>
<protein>
    <recommendedName>
        <fullName evidence="4">DUF1996 domain-containing protein</fullName>
    </recommendedName>
</protein>
<evidence type="ECO:0000256" key="1">
    <source>
        <dbReference type="SAM" id="SignalP"/>
    </source>
</evidence>
<keyword evidence="1" id="KW-0732">Signal</keyword>
<reference evidence="2" key="1">
    <citation type="submission" date="2020-06" db="EMBL/GenBank/DDBJ databases">
        <authorList>
            <person name="Onetto C."/>
        </authorList>
    </citation>
    <scope>NUCLEOTIDE SEQUENCE</scope>
</reference>
<gene>
    <name evidence="2" type="ORF">AWRI4619_LOCUS6086</name>
</gene>
<dbReference type="Proteomes" id="UP000716446">
    <property type="component" value="Unassembled WGS sequence"/>
</dbReference>
<feature type="chain" id="PRO_5040515002" description="DUF1996 domain-containing protein" evidence="1">
    <location>
        <begin position="25"/>
        <end position="72"/>
    </location>
</feature>
<dbReference type="PANTHER" id="PTHR43662:SF7">
    <property type="entry name" value="DUF1996 DOMAIN-CONTAINING PROTEIN"/>
    <property type="match status" value="1"/>
</dbReference>
<feature type="signal peptide" evidence="1">
    <location>
        <begin position="1"/>
        <end position="24"/>
    </location>
</feature>
<dbReference type="AlphaFoldDB" id="A0A9N8PCA7"/>
<sequence>MVNNKASALSLAVSALSLAGSADAFWRLPCRGRTGVGRLDPIMDPGKVSDHVHVIHGGSSMFLIMLSWLTNC</sequence>
<comment type="caution">
    <text evidence="2">The sequence shown here is derived from an EMBL/GenBank/DDBJ whole genome shotgun (WGS) entry which is preliminary data.</text>
</comment>